<accession>A0A419X908</accession>
<name>A0A419X908_9BACT</name>
<comment type="caution">
    <text evidence="1">The sequence shown here is derived from an EMBL/GenBank/DDBJ whole genome shotgun (WGS) entry which is preliminary data.</text>
</comment>
<dbReference type="EMBL" id="RAPQ01000008">
    <property type="protein sequence ID" value="RKE04060.1"/>
    <property type="molecule type" value="Genomic_DNA"/>
</dbReference>
<organism evidence="1 2">
    <name type="scientific">Marinifilum flexuosum</name>
    <dbReference type="NCBI Taxonomy" id="1117708"/>
    <lineage>
        <taxon>Bacteria</taxon>
        <taxon>Pseudomonadati</taxon>
        <taxon>Bacteroidota</taxon>
        <taxon>Bacteroidia</taxon>
        <taxon>Marinilabiliales</taxon>
        <taxon>Marinifilaceae</taxon>
    </lineage>
</organism>
<keyword evidence="2" id="KW-1185">Reference proteome</keyword>
<evidence type="ECO:0000313" key="2">
    <source>
        <dbReference type="Proteomes" id="UP000284531"/>
    </source>
</evidence>
<sequence>MPLTNNKQQATSNKQQATTNLTINYQSINPITHRFTLNNNYQSILLSYIGYSIFIPKQKATNHLAAIKFRQNNRELRAGYSTGTASSISMYFSTTSKVAV</sequence>
<dbReference type="Proteomes" id="UP000284531">
    <property type="component" value="Unassembled WGS sequence"/>
</dbReference>
<reference evidence="1 2" key="1">
    <citation type="submission" date="2018-09" db="EMBL/GenBank/DDBJ databases">
        <title>Genomic Encyclopedia of Archaeal and Bacterial Type Strains, Phase II (KMG-II): from individual species to whole genera.</title>
        <authorList>
            <person name="Goeker M."/>
        </authorList>
    </citation>
    <scope>NUCLEOTIDE SEQUENCE [LARGE SCALE GENOMIC DNA]</scope>
    <source>
        <strain evidence="1 2">DSM 21950</strain>
    </source>
</reference>
<proteinExistence type="predicted"/>
<gene>
    <name evidence="1" type="ORF">BXY64_1074</name>
</gene>
<evidence type="ECO:0000313" key="1">
    <source>
        <dbReference type="EMBL" id="RKE04060.1"/>
    </source>
</evidence>
<dbReference type="AlphaFoldDB" id="A0A419X908"/>
<protein>
    <submittedName>
        <fullName evidence="1">Uncharacterized protein</fullName>
    </submittedName>
</protein>